<evidence type="ECO:0000256" key="2">
    <source>
        <dbReference type="ARBA" id="ARBA00022660"/>
    </source>
</evidence>
<dbReference type="OrthoDB" id="9803294at2"/>
<dbReference type="GO" id="GO:0020037">
    <property type="term" value="F:heme binding"/>
    <property type="evidence" value="ECO:0007669"/>
    <property type="project" value="InterPro"/>
</dbReference>
<dbReference type="InterPro" id="IPR023615">
    <property type="entry name" value="Cyt_c_Oxase_su1_BS"/>
</dbReference>
<dbReference type="GO" id="GO:0009060">
    <property type="term" value="P:aerobic respiration"/>
    <property type="evidence" value="ECO:0007669"/>
    <property type="project" value="InterPro"/>
</dbReference>
<keyword evidence="3 6" id="KW-0812">Transmembrane</keyword>
<evidence type="ECO:0000259" key="8">
    <source>
        <dbReference type="PROSITE" id="PS50855"/>
    </source>
</evidence>
<evidence type="ECO:0000256" key="1">
    <source>
        <dbReference type="ARBA" id="ARBA00004141"/>
    </source>
</evidence>
<comment type="similarity">
    <text evidence="6">Belongs to the heme-copper respiratory oxidase family.</text>
</comment>
<protein>
    <submittedName>
        <fullName evidence="9">Cytochrome C oxidase subunit I</fullName>
    </submittedName>
</protein>
<gene>
    <name evidence="9" type="ORF">CMC5_063630</name>
</gene>
<evidence type="ECO:0000256" key="4">
    <source>
        <dbReference type="ARBA" id="ARBA00022989"/>
    </source>
</evidence>
<keyword evidence="10" id="KW-1185">Reference proteome</keyword>
<evidence type="ECO:0000256" key="7">
    <source>
        <dbReference type="SAM" id="Phobius"/>
    </source>
</evidence>
<feature type="transmembrane region" description="Helical" evidence="7">
    <location>
        <begin position="321"/>
        <end position="345"/>
    </location>
</feature>
<keyword evidence="6" id="KW-0408">Iron</keyword>
<feature type="transmembrane region" description="Helical" evidence="7">
    <location>
        <begin position="41"/>
        <end position="61"/>
    </location>
</feature>
<dbReference type="PROSITE" id="PS00077">
    <property type="entry name" value="COX1_CUB"/>
    <property type="match status" value="1"/>
</dbReference>
<dbReference type="PATRIC" id="fig|52.7.peg.6996"/>
<evidence type="ECO:0000313" key="9">
    <source>
        <dbReference type="EMBL" id="AKT42140.1"/>
    </source>
</evidence>
<proteinExistence type="inferred from homology"/>
<dbReference type="GO" id="GO:0022904">
    <property type="term" value="P:respiratory electron transport chain"/>
    <property type="evidence" value="ECO:0007669"/>
    <property type="project" value="TreeGrafter"/>
</dbReference>
<dbReference type="KEGG" id="ccro:CMC5_063630"/>
<dbReference type="PROSITE" id="PS50855">
    <property type="entry name" value="COX1"/>
    <property type="match status" value="1"/>
</dbReference>
<dbReference type="GO" id="GO:0004129">
    <property type="term" value="F:cytochrome-c oxidase activity"/>
    <property type="evidence" value="ECO:0007669"/>
    <property type="project" value="InterPro"/>
</dbReference>
<name>A0A0K1EML2_CHOCO</name>
<feature type="transmembrane region" description="Helical" evidence="7">
    <location>
        <begin position="162"/>
        <end position="186"/>
    </location>
</feature>
<accession>A0A0K1EML2</accession>
<keyword evidence="5 7" id="KW-0472">Membrane</keyword>
<dbReference type="InterPro" id="IPR023616">
    <property type="entry name" value="Cyt_c_oxase-like_su1_dom"/>
</dbReference>
<feature type="transmembrane region" description="Helical" evidence="7">
    <location>
        <begin position="206"/>
        <end position="235"/>
    </location>
</feature>
<keyword evidence="6" id="KW-0349">Heme</keyword>
<dbReference type="Gene3D" id="1.20.210.10">
    <property type="entry name" value="Cytochrome c oxidase-like, subunit I domain"/>
    <property type="match status" value="1"/>
</dbReference>
<dbReference type="GO" id="GO:0015990">
    <property type="term" value="P:electron transport coupled proton transport"/>
    <property type="evidence" value="ECO:0007669"/>
    <property type="project" value="TreeGrafter"/>
</dbReference>
<keyword evidence="6" id="KW-0813">Transport</keyword>
<dbReference type="PANTHER" id="PTHR10422">
    <property type="entry name" value="CYTOCHROME C OXIDASE SUBUNIT 1"/>
    <property type="match status" value="1"/>
</dbReference>
<dbReference type="AlphaFoldDB" id="A0A0K1EML2"/>
<dbReference type="InterPro" id="IPR000883">
    <property type="entry name" value="Cyt_C_Oxase_1"/>
</dbReference>
<sequence length="551" mass="61106">MSDAQAQDEHAPEAGHEADYLRADGGLRGWLLTIDHKRIGIMFYGLVLLFLLLGGLFAMILRAELITPEPTLIQADTYNRMFTLHGVIMVWLFMIPSIPNVFGNFLLPLMLGAKDLAFPRLNLASLYVFALGALVTLGGAVAGGADTGWTFYAPYSTTTPTAVVPIVTGIFILGVSSIMTGLNFIVTTHTMRAEGMTWTRVPLFVWAIYATSVIILFATPVLGMSITLVGIDHIYHFGIFDPALGGDPVLFQHIFWFYSHPAVYIMILPAMGVISEVVSTFCQKPPASYMAIFISSLGIAFVGFFTWGHHMFVAGMSTFDAGVFGALSMFVAIFSAIKVFTWVATMYRGSIRFSTPMLYFLFFLFLFVFGGMTGVAVATQSLDVHWHDTYFVVAHFHFIMVGATLTGFLAAAHYWFPKMFGRMYSERMGLLTSAAVFAGFFLTFFPQFLLGNAGMPRRYYAYPERFQWLNALSSGGSFLLGGALLLTLVNLLVALRWGRKATPNPWDSRGFEWETATMPIKHNFAVPPRIQRGPYDYHLTEEEAHARVSPG</sequence>
<reference evidence="9 10" key="1">
    <citation type="submission" date="2015-07" db="EMBL/GenBank/DDBJ databases">
        <title>Genome analysis of myxobacterium Chondromyces crocatus Cm c5 reveals a high potential for natural compound synthesis and the genetic basis for the loss of fruiting body formation.</title>
        <authorList>
            <person name="Zaburannyi N."/>
            <person name="Bunk B."/>
            <person name="Maier J."/>
            <person name="Overmann J."/>
            <person name="Mueller R."/>
        </authorList>
    </citation>
    <scope>NUCLEOTIDE SEQUENCE [LARGE SCALE GENOMIC DNA]</scope>
    <source>
        <strain evidence="9 10">Cm c5</strain>
    </source>
</reference>
<feature type="transmembrane region" description="Helical" evidence="7">
    <location>
        <begin position="287"/>
        <end position="309"/>
    </location>
</feature>
<comment type="subcellular location">
    <subcellularLocation>
        <location evidence="1">Membrane</location>
        <topology evidence="1">Multi-pass membrane protein</topology>
    </subcellularLocation>
</comment>
<keyword evidence="2 6" id="KW-0679">Respiratory chain</keyword>
<keyword evidence="6" id="KW-0479">Metal-binding</keyword>
<dbReference type="STRING" id="52.CMC5_063630"/>
<dbReference type="Pfam" id="PF00115">
    <property type="entry name" value="COX1"/>
    <property type="match status" value="1"/>
</dbReference>
<feature type="transmembrane region" description="Helical" evidence="7">
    <location>
        <begin position="390"/>
        <end position="416"/>
    </location>
</feature>
<evidence type="ECO:0000313" key="10">
    <source>
        <dbReference type="Proteomes" id="UP000067626"/>
    </source>
</evidence>
<organism evidence="9 10">
    <name type="scientific">Chondromyces crocatus</name>
    <dbReference type="NCBI Taxonomy" id="52"/>
    <lineage>
        <taxon>Bacteria</taxon>
        <taxon>Pseudomonadati</taxon>
        <taxon>Myxococcota</taxon>
        <taxon>Polyangia</taxon>
        <taxon>Polyangiales</taxon>
        <taxon>Polyangiaceae</taxon>
        <taxon>Chondromyces</taxon>
    </lineage>
</organism>
<keyword evidence="6" id="KW-0249">Electron transport</keyword>
<evidence type="ECO:0000256" key="3">
    <source>
        <dbReference type="ARBA" id="ARBA00022692"/>
    </source>
</evidence>
<dbReference type="RefSeq" id="WP_050433812.1">
    <property type="nucleotide sequence ID" value="NZ_CP012159.1"/>
</dbReference>
<evidence type="ECO:0000256" key="6">
    <source>
        <dbReference type="RuleBase" id="RU000370"/>
    </source>
</evidence>
<dbReference type="InterPro" id="IPR036927">
    <property type="entry name" value="Cyt_c_oxase-like_su1_sf"/>
</dbReference>
<feature type="transmembrane region" description="Helical" evidence="7">
    <location>
        <begin position="121"/>
        <end position="142"/>
    </location>
</feature>
<feature type="transmembrane region" description="Helical" evidence="7">
    <location>
        <begin position="255"/>
        <end position="275"/>
    </location>
</feature>
<feature type="domain" description="Cytochrome oxidase subunit I profile" evidence="8">
    <location>
        <begin position="30"/>
        <end position="531"/>
    </location>
</feature>
<dbReference type="EMBL" id="CP012159">
    <property type="protein sequence ID" value="AKT42140.1"/>
    <property type="molecule type" value="Genomic_DNA"/>
</dbReference>
<dbReference type="PRINTS" id="PR01165">
    <property type="entry name" value="CYCOXIDASEI"/>
</dbReference>
<feature type="transmembrane region" description="Helical" evidence="7">
    <location>
        <begin position="468"/>
        <end position="493"/>
    </location>
</feature>
<evidence type="ECO:0000256" key="5">
    <source>
        <dbReference type="ARBA" id="ARBA00023136"/>
    </source>
</evidence>
<dbReference type="PANTHER" id="PTHR10422:SF18">
    <property type="entry name" value="CYTOCHROME C OXIDASE SUBUNIT 1"/>
    <property type="match status" value="1"/>
</dbReference>
<dbReference type="GO" id="GO:0016020">
    <property type="term" value="C:membrane"/>
    <property type="evidence" value="ECO:0007669"/>
    <property type="project" value="UniProtKB-SubCell"/>
</dbReference>
<feature type="transmembrane region" description="Helical" evidence="7">
    <location>
        <begin position="81"/>
        <end position="109"/>
    </location>
</feature>
<dbReference type="SUPFAM" id="SSF81442">
    <property type="entry name" value="Cytochrome c oxidase subunit I-like"/>
    <property type="match status" value="1"/>
</dbReference>
<feature type="transmembrane region" description="Helical" evidence="7">
    <location>
        <begin position="428"/>
        <end position="448"/>
    </location>
</feature>
<keyword evidence="4 7" id="KW-1133">Transmembrane helix</keyword>
<dbReference type="Proteomes" id="UP000067626">
    <property type="component" value="Chromosome"/>
</dbReference>
<feature type="transmembrane region" description="Helical" evidence="7">
    <location>
        <begin position="357"/>
        <end position="378"/>
    </location>
</feature>